<accession>A0ABN9YFM2</accession>
<sequence>MATWPLGLRPHGRLRRAAGGAESPQASPSTSCKLRPPAPARRCCTSTSQGFWSQRSYRVTVAELQAAKVYNQTRSEAAARKHATKELPVLLDRASAPMRREPKRVAHSQSRPRHRQRKSHKTYPLMSRLQANHPNTASTGELQTISGHSFFDAAARRGAALLLAPAVRAQGL</sequence>
<keyword evidence="3" id="KW-1185">Reference proteome</keyword>
<reference evidence="2" key="1">
    <citation type="submission" date="2023-10" db="EMBL/GenBank/DDBJ databases">
        <authorList>
            <person name="Chen Y."/>
            <person name="Shah S."/>
            <person name="Dougan E. K."/>
            <person name="Thang M."/>
            <person name="Chan C."/>
        </authorList>
    </citation>
    <scope>NUCLEOTIDE SEQUENCE [LARGE SCALE GENOMIC DNA]</scope>
</reference>
<protein>
    <submittedName>
        <fullName evidence="2">Uncharacterized protein</fullName>
    </submittedName>
</protein>
<feature type="region of interest" description="Disordered" evidence="1">
    <location>
        <begin position="1"/>
        <end position="39"/>
    </location>
</feature>
<proteinExistence type="predicted"/>
<gene>
    <name evidence="2" type="ORF">PCOR1329_LOCUS85026</name>
</gene>
<comment type="caution">
    <text evidence="2">The sequence shown here is derived from an EMBL/GenBank/DDBJ whole genome shotgun (WGS) entry which is preliminary data.</text>
</comment>
<dbReference type="Proteomes" id="UP001189429">
    <property type="component" value="Unassembled WGS sequence"/>
</dbReference>
<feature type="compositionally biased region" description="Basic residues" evidence="1">
    <location>
        <begin position="105"/>
        <end position="121"/>
    </location>
</feature>
<name>A0ABN9YFM2_9DINO</name>
<organism evidence="2 3">
    <name type="scientific">Prorocentrum cordatum</name>
    <dbReference type="NCBI Taxonomy" id="2364126"/>
    <lineage>
        <taxon>Eukaryota</taxon>
        <taxon>Sar</taxon>
        <taxon>Alveolata</taxon>
        <taxon>Dinophyceae</taxon>
        <taxon>Prorocentrales</taxon>
        <taxon>Prorocentraceae</taxon>
        <taxon>Prorocentrum</taxon>
    </lineage>
</organism>
<feature type="region of interest" description="Disordered" evidence="1">
    <location>
        <begin position="96"/>
        <end position="121"/>
    </location>
</feature>
<evidence type="ECO:0000313" key="3">
    <source>
        <dbReference type="Proteomes" id="UP001189429"/>
    </source>
</evidence>
<evidence type="ECO:0000313" key="2">
    <source>
        <dbReference type="EMBL" id="CAK0911021.1"/>
    </source>
</evidence>
<evidence type="ECO:0000256" key="1">
    <source>
        <dbReference type="SAM" id="MobiDB-lite"/>
    </source>
</evidence>
<dbReference type="EMBL" id="CAUYUJ010022504">
    <property type="protein sequence ID" value="CAK0911021.1"/>
    <property type="molecule type" value="Genomic_DNA"/>
</dbReference>